<dbReference type="AlphaFoldDB" id="A0A9W6RY19"/>
<protein>
    <recommendedName>
        <fullName evidence="5">Secreted protein</fullName>
    </recommendedName>
</protein>
<dbReference type="RefSeq" id="WP_285565838.1">
    <property type="nucleotide sequence ID" value="NZ_BSTK01000001.1"/>
</dbReference>
<dbReference type="EMBL" id="BSTK01000001">
    <property type="protein sequence ID" value="GLY82227.1"/>
    <property type="molecule type" value="Genomic_DNA"/>
</dbReference>
<keyword evidence="4" id="KW-1185">Reference proteome</keyword>
<keyword evidence="2" id="KW-0472">Membrane</keyword>
<evidence type="ECO:0000256" key="1">
    <source>
        <dbReference type="SAM" id="MobiDB-lite"/>
    </source>
</evidence>
<feature type="transmembrane region" description="Helical" evidence="2">
    <location>
        <begin position="128"/>
        <end position="149"/>
    </location>
</feature>
<feature type="region of interest" description="Disordered" evidence="1">
    <location>
        <begin position="158"/>
        <end position="244"/>
    </location>
</feature>
<accession>A0A9W6RY19</accession>
<evidence type="ECO:0000313" key="3">
    <source>
        <dbReference type="EMBL" id="GLY82227.1"/>
    </source>
</evidence>
<evidence type="ECO:0000256" key="2">
    <source>
        <dbReference type="SAM" id="Phobius"/>
    </source>
</evidence>
<sequence>MSATLRVPRTRGALSGLLLVLLGLWGALMPLVGPYFHFAFAPDKAWHLTSGRVWLQVVPGAAVFLGGLIALASANRAFAAFGAWLAAVGGAWFAVGVPLSGLWADQGRTTLGPALGGTTRQVAEQITLLYGLGVVSVFLAAVALGRLAVVGVRDAALAEQADRPSPVTEERPVGAASPGPRPPLGHRPSRPEDATVPPPRGPLPERVPGTAPQPTAPQTMGPADVKVAGRTDAAGGADRPGTGA</sequence>
<organism evidence="3 4">
    <name type="scientific">Actinoallomurus iriomotensis</name>
    <dbReference type="NCBI Taxonomy" id="478107"/>
    <lineage>
        <taxon>Bacteria</taxon>
        <taxon>Bacillati</taxon>
        <taxon>Actinomycetota</taxon>
        <taxon>Actinomycetes</taxon>
        <taxon>Streptosporangiales</taxon>
        <taxon>Thermomonosporaceae</taxon>
        <taxon>Actinoallomurus</taxon>
    </lineage>
</organism>
<evidence type="ECO:0008006" key="5">
    <source>
        <dbReference type="Google" id="ProtNLM"/>
    </source>
</evidence>
<feature type="transmembrane region" description="Helical" evidence="2">
    <location>
        <begin position="12"/>
        <end position="33"/>
    </location>
</feature>
<keyword evidence="2" id="KW-1133">Transmembrane helix</keyword>
<name>A0A9W6RY19_9ACTN</name>
<reference evidence="3" key="1">
    <citation type="submission" date="2023-03" db="EMBL/GenBank/DDBJ databases">
        <title>Actinoallomurus iriomotensis NBRC 103684.</title>
        <authorList>
            <person name="Ichikawa N."/>
            <person name="Sato H."/>
            <person name="Tonouchi N."/>
        </authorList>
    </citation>
    <scope>NUCLEOTIDE SEQUENCE</scope>
    <source>
        <strain evidence="3">NBRC 103684</strain>
    </source>
</reference>
<feature type="compositionally biased region" description="Low complexity" evidence="1">
    <location>
        <begin position="204"/>
        <end position="244"/>
    </location>
</feature>
<dbReference type="Proteomes" id="UP001165074">
    <property type="component" value="Unassembled WGS sequence"/>
</dbReference>
<keyword evidence="2" id="KW-0812">Transmembrane</keyword>
<feature type="transmembrane region" description="Helical" evidence="2">
    <location>
        <begin position="81"/>
        <end position="103"/>
    </location>
</feature>
<proteinExistence type="predicted"/>
<comment type="caution">
    <text evidence="3">The sequence shown here is derived from an EMBL/GenBank/DDBJ whole genome shotgun (WGS) entry which is preliminary data.</text>
</comment>
<evidence type="ECO:0000313" key="4">
    <source>
        <dbReference type="Proteomes" id="UP001165074"/>
    </source>
</evidence>
<gene>
    <name evidence="3" type="ORF">Airi02_001590</name>
</gene>
<feature type="transmembrane region" description="Helical" evidence="2">
    <location>
        <begin position="53"/>
        <end position="74"/>
    </location>
</feature>